<dbReference type="KEGG" id="glt:GlitD10_0233"/>
<proteinExistence type="predicted"/>
<dbReference type="AlphaFoldDB" id="A0A1J0A9D6"/>
<evidence type="ECO:0008006" key="3">
    <source>
        <dbReference type="Google" id="ProtNLM"/>
    </source>
</evidence>
<protein>
    <recommendedName>
        <fullName evidence="3">LTXXQ motif family protein</fullName>
    </recommendedName>
</protein>
<keyword evidence="2" id="KW-1185">Reference proteome</keyword>
<accession>A0A1J0A9D6</accession>
<organism evidence="1 2">
    <name type="scientific">Gloeomargarita lithophora Alchichica-D10</name>
    <dbReference type="NCBI Taxonomy" id="1188229"/>
    <lineage>
        <taxon>Bacteria</taxon>
        <taxon>Bacillati</taxon>
        <taxon>Cyanobacteriota</taxon>
        <taxon>Cyanophyceae</taxon>
        <taxon>Gloeomargaritales</taxon>
        <taxon>Gloeomargaritaceae</taxon>
        <taxon>Gloeomargarita</taxon>
    </lineage>
</organism>
<reference evidence="1 2" key="1">
    <citation type="submission" date="2016-10" db="EMBL/GenBank/DDBJ databases">
        <title>Description of Gloeomargarita lithophora gen. nov., sp. nov., a thylakoid-bearing basal-branching cyanobacterium with intracellular carbonates, and proposal for Gloeomargaritales ord. nov.</title>
        <authorList>
            <person name="Moreira D."/>
            <person name="Tavera R."/>
            <person name="Benzerara K."/>
            <person name="Skouri-Panet F."/>
            <person name="Couradeau E."/>
            <person name="Gerard E."/>
            <person name="Loussert C."/>
            <person name="Novelo E."/>
            <person name="Zivanovic Y."/>
            <person name="Lopez-Garcia P."/>
        </authorList>
    </citation>
    <scope>NUCLEOTIDE SEQUENCE [LARGE SCALE GENOMIC DNA]</scope>
    <source>
        <strain evidence="1 2">D10</strain>
    </source>
</reference>
<name>A0A1J0A9D6_9CYAN</name>
<sequence length="121" mass="13408">MGLMLLPVLLGLVLAVPALSPELVQSPNGEPVVLAQAQLDLTPEQQARLGEIQTQAQDQASQILTPAQQSQWTPESLWQNTQHLNLTQTQKAQMTAIRMQVLGQMHSVLTPAQRQQWQAQR</sequence>
<evidence type="ECO:0000313" key="1">
    <source>
        <dbReference type="EMBL" id="APB32534.1"/>
    </source>
</evidence>
<evidence type="ECO:0000313" key="2">
    <source>
        <dbReference type="Proteomes" id="UP000180235"/>
    </source>
</evidence>
<dbReference type="Proteomes" id="UP000180235">
    <property type="component" value="Chromosome"/>
</dbReference>
<dbReference type="RefSeq" id="WP_071453261.1">
    <property type="nucleotide sequence ID" value="NZ_CP017675.1"/>
</dbReference>
<gene>
    <name evidence="1" type="ORF">GlitD10_0233</name>
</gene>
<dbReference type="EMBL" id="CP017675">
    <property type="protein sequence ID" value="APB32534.1"/>
    <property type="molecule type" value="Genomic_DNA"/>
</dbReference>